<dbReference type="KEGG" id="alam:RT761_01082"/>
<dbReference type="InterPro" id="IPR006059">
    <property type="entry name" value="SBP"/>
</dbReference>
<evidence type="ECO:0000256" key="4">
    <source>
        <dbReference type="ARBA" id="ARBA00022729"/>
    </source>
</evidence>
<dbReference type="GO" id="GO:0042597">
    <property type="term" value="C:periplasmic space"/>
    <property type="evidence" value="ECO:0007669"/>
    <property type="project" value="UniProtKB-SubCell"/>
</dbReference>
<dbReference type="EMBL" id="CP065383">
    <property type="protein sequence ID" value="QPM67869.1"/>
    <property type="molecule type" value="Genomic_DNA"/>
</dbReference>
<comment type="similarity">
    <text evidence="2">Belongs to the bacterial solute-binding protein 1 family.</text>
</comment>
<accession>A0A7T1AL06</accession>
<evidence type="ECO:0000256" key="2">
    <source>
        <dbReference type="ARBA" id="ARBA00008520"/>
    </source>
</evidence>
<dbReference type="AlphaFoldDB" id="A0A7T1AL06"/>
<keyword evidence="4 5" id="KW-0732">Signal</keyword>
<evidence type="ECO:0000313" key="7">
    <source>
        <dbReference type="Proteomes" id="UP000594463"/>
    </source>
</evidence>
<dbReference type="Proteomes" id="UP000594463">
    <property type="component" value="Chromosome"/>
</dbReference>
<name>A0A7T1AL06_ATRLM</name>
<organism evidence="6 7">
    <name type="scientific">Atribacter laminatus</name>
    <dbReference type="NCBI Taxonomy" id="2847778"/>
    <lineage>
        <taxon>Bacteria</taxon>
        <taxon>Pseudomonadati</taxon>
        <taxon>Atribacterota</taxon>
        <taxon>Atribacteria</taxon>
        <taxon>Atribacterales</taxon>
        <taxon>Atribacteraceae</taxon>
        <taxon>Atribacter</taxon>
    </lineage>
</organism>
<dbReference type="InterPro" id="IPR050490">
    <property type="entry name" value="Bact_solute-bd_prot1"/>
</dbReference>
<reference evidence="6 7" key="1">
    <citation type="journal article" date="2021" name="Nat. Commun.">
        <title>Isolation of a member of the candidate phylum Atribacteria reveals a unique cell membrane structure.</title>
        <authorList>
            <person name="Taiki K."/>
            <person name="Nobu M.K."/>
            <person name="Kusada H."/>
            <person name="Meng X.-Y."/>
            <person name="Hosoki N."/>
            <person name="Uematsu K."/>
            <person name="Yoshioka H."/>
            <person name="Kamagata Y."/>
            <person name="Tamaki H."/>
        </authorList>
    </citation>
    <scope>NUCLEOTIDE SEQUENCE [LARGE SCALE GENOMIC DNA]</scope>
    <source>
        <strain evidence="6 7">RT761</strain>
    </source>
</reference>
<feature type="signal peptide" evidence="5">
    <location>
        <begin position="1"/>
        <end position="24"/>
    </location>
</feature>
<evidence type="ECO:0000256" key="1">
    <source>
        <dbReference type="ARBA" id="ARBA00004418"/>
    </source>
</evidence>
<dbReference type="SUPFAM" id="SSF53850">
    <property type="entry name" value="Periplasmic binding protein-like II"/>
    <property type="match status" value="1"/>
</dbReference>
<dbReference type="Gene3D" id="3.40.190.10">
    <property type="entry name" value="Periplasmic binding protein-like II"/>
    <property type="match status" value="2"/>
</dbReference>
<comment type="subcellular location">
    <subcellularLocation>
        <location evidence="1">Periplasm</location>
    </subcellularLocation>
</comment>
<feature type="chain" id="PRO_5031448025" description="Extracellular solute-binding protein" evidence="5">
    <location>
        <begin position="25"/>
        <end position="490"/>
    </location>
</feature>
<proteinExistence type="inferred from homology"/>
<dbReference type="PANTHER" id="PTHR43649:SF34">
    <property type="entry name" value="ABC TRANSPORTER PERIPLASMIC-BINDING PROTEIN YCJN-RELATED"/>
    <property type="match status" value="1"/>
</dbReference>
<gene>
    <name evidence="6" type="ORF">RT761_01082</name>
</gene>
<dbReference type="PANTHER" id="PTHR43649">
    <property type="entry name" value="ARABINOSE-BINDING PROTEIN-RELATED"/>
    <property type="match status" value="1"/>
</dbReference>
<dbReference type="Pfam" id="PF01547">
    <property type="entry name" value="SBP_bac_1"/>
    <property type="match status" value="1"/>
</dbReference>
<sequence length="490" mass="55751">MIKRILIIMLSLFLLAMISVVGMAQNDFGNYEGVTVRIGAGAFSTKSIIDAAEKWEKLTGGKIEMTEVPYGDIYEKMLSSFMMGVDAWDIVYYCSNWTLEFAEGEYIQNLEKYFANKTDTWDVLPMFQKLQYYEGERYTLMIDGDVIIGYYRKDALENPEYQAKFASEYGYPMPVPPKTWDQWLDVAKFFNGWDWDNDGELEYGTLNVYQPKNCFWGFYFALAAPFAAHPDYPGYFYFDPNTMEPLIDTEPWVKALEIYIALKDFGPPGVMNYGCGEVRGNYPAGNAALTMDWGDVGIMAQDPEKSTIKGKIGYALTPGSYEVWNPIEKKWDKYSEIQYAPHLAWGGWCAAIPSTSNVADAAWSFMNFMDTIENSMVGVTTPGAARNPYRASHLVNPDAWVNGTISYEDPIPYLQVNLLGYVHPNAQPDMMIPKAGEYTAALDRWCMRAIAGEISAEEALKEAAKEWEKITDNYGRETQKRLYRQIYGLK</sequence>
<evidence type="ECO:0000313" key="6">
    <source>
        <dbReference type="EMBL" id="QPM67869.1"/>
    </source>
</evidence>
<protein>
    <recommendedName>
        <fullName evidence="8">Extracellular solute-binding protein</fullName>
    </recommendedName>
</protein>
<dbReference type="RefSeq" id="WP_218113046.1">
    <property type="nucleotide sequence ID" value="NZ_CP065383.1"/>
</dbReference>
<evidence type="ECO:0008006" key="8">
    <source>
        <dbReference type="Google" id="ProtNLM"/>
    </source>
</evidence>
<keyword evidence="3" id="KW-0813">Transport</keyword>
<evidence type="ECO:0000256" key="3">
    <source>
        <dbReference type="ARBA" id="ARBA00022448"/>
    </source>
</evidence>
<keyword evidence="7" id="KW-1185">Reference proteome</keyword>
<evidence type="ECO:0000256" key="5">
    <source>
        <dbReference type="SAM" id="SignalP"/>
    </source>
</evidence>